<accession>A0A3R7NHV7</accession>
<feature type="coiled-coil region" evidence="1">
    <location>
        <begin position="544"/>
        <end position="578"/>
    </location>
</feature>
<feature type="region of interest" description="Disordered" evidence="2">
    <location>
        <begin position="622"/>
        <end position="642"/>
    </location>
</feature>
<dbReference type="PANTHER" id="PTHR34732:SF3">
    <property type="entry name" value="ROD PROTEIN, PUTATIVE-RELATED"/>
    <property type="match status" value="1"/>
</dbReference>
<dbReference type="OrthoDB" id="265539at2759"/>
<evidence type="ECO:0000313" key="3">
    <source>
        <dbReference type="EMBL" id="RNF02874.1"/>
    </source>
</evidence>
<dbReference type="RefSeq" id="XP_029237174.1">
    <property type="nucleotide sequence ID" value="XM_029382945.1"/>
</dbReference>
<dbReference type="InterPro" id="IPR007824">
    <property type="entry name" value="Flagellar_rod"/>
</dbReference>
<feature type="compositionally biased region" description="Low complexity" evidence="2">
    <location>
        <begin position="633"/>
        <end position="642"/>
    </location>
</feature>
<keyword evidence="3" id="KW-0969">Cilium</keyword>
<evidence type="ECO:0000256" key="1">
    <source>
        <dbReference type="SAM" id="Coils"/>
    </source>
</evidence>
<dbReference type="Pfam" id="PF05149">
    <property type="entry name" value="Flagellar_rod"/>
    <property type="match status" value="1"/>
</dbReference>
<dbReference type="InterPro" id="IPR053120">
    <property type="entry name" value="PFR_Component"/>
</dbReference>
<dbReference type="OMA" id="CEAKERQ"/>
<dbReference type="GO" id="GO:0031514">
    <property type="term" value="C:motile cilium"/>
    <property type="evidence" value="ECO:0007669"/>
    <property type="project" value="InterPro"/>
</dbReference>
<gene>
    <name evidence="3" type="ORF">TraAM80_06089</name>
</gene>
<evidence type="ECO:0000256" key="2">
    <source>
        <dbReference type="SAM" id="MobiDB-lite"/>
    </source>
</evidence>
<dbReference type="GO" id="GO:0005516">
    <property type="term" value="F:calmodulin binding"/>
    <property type="evidence" value="ECO:0007669"/>
    <property type="project" value="InterPro"/>
</dbReference>
<organism evidence="3 4">
    <name type="scientific">Trypanosoma rangeli</name>
    <dbReference type="NCBI Taxonomy" id="5698"/>
    <lineage>
        <taxon>Eukaryota</taxon>
        <taxon>Discoba</taxon>
        <taxon>Euglenozoa</taxon>
        <taxon>Kinetoplastea</taxon>
        <taxon>Metakinetoplastina</taxon>
        <taxon>Trypanosomatida</taxon>
        <taxon>Trypanosomatidae</taxon>
        <taxon>Trypanosoma</taxon>
        <taxon>Herpetosoma</taxon>
    </lineage>
</organism>
<evidence type="ECO:0000313" key="4">
    <source>
        <dbReference type="Proteomes" id="UP000283634"/>
    </source>
</evidence>
<dbReference type="EMBL" id="MKGL01000215">
    <property type="protein sequence ID" value="RNF02874.1"/>
    <property type="molecule type" value="Genomic_DNA"/>
</dbReference>
<dbReference type="GeneID" id="40330022"/>
<comment type="caution">
    <text evidence="3">The sequence shown here is derived from an EMBL/GenBank/DDBJ whole genome shotgun (WGS) entry which is preliminary data.</text>
</comment>
<keyword evidence="3" id="KW-0966">Cell projection</keyword>
<keyword evidence="3" id="KW-0282">Flagellum</keyword>
<dbReference type="AlphaFoldDB" id="A0A3R7NHV7"/>
<keyword evidence="4" id="KW-1185">Reference proteome</keyword>
<dbReference type="Proteomes" id="UP000283634">
    <property type="component" value="Unassembled WGS sequence"/>
</dbReference>
<dbReference type="PANTHER" id="PTHR34732">
    <property type="entry name" value="69 KDA PARAFLAGELLAR ROD PROTEIN-RELATED"/>
    <property type="match status" value="1"/>
</dbReference>
<proteinExistence type="predicted"/>
<sequence>MVLNMSSSNSNDYGSKTGGGTVAAAAQKWLLQCDAVLNTCAIPISAVAAVQARRRVAGEGATQILKLLEELRGALGFPAKGVMNNGNSSSGTHAGKGADTLLVSAIAEGCGNAFRAECGLMVEANELRLPDGDPLSTAKPTVPASAEVVSRRLQPLQRVLASTNDMRQTQQYSKLLAAAGKGDALAESLPTLVKGLQAALEESLRLLEHGYATCARSTDDIATWGDWTQTLLRVLGNALRVTPLERTTEEPQERLRRAAFDVMEKQREQEDAVMDGDMVRSEHLYFEATALLEGMHPLYDELEQVIERYKKDAGEEPIQQLRTQSTELTSNLAPAMIMKEENLKRRCTADIERLAERREAVRSARTAQRASFSVQMMEWEKLFELNRQQQDACLRAIEELELRLRQLAEERTFLVEDQLEAITQERQREEDAVAFMAFADRQEAALQGTLLHVEQSLHCTQGISEAVRSGYRHLNRHLQDVVLKGAENRLLEVRKERLEHFRSLYLTLGELKFKKERHVEELNKRIEYYHVQQELAMDTFNPKAKEFSKAKKDLLKVKEEMEQQVQLISQKAAQQLEEFKPTEKLLLASGVQFRHPVDDLVEMNAVRTQKLLEYHTLMSTMNEAGGDNGGNGDNANPSNGKG</sequence>
<feature type="coiled-coil region" evidence="1">
    <location>
        <begin position="390"/>
        <end position="417"/>
    </location>
</feature>
<reference evidence="3 4" key="1">
    <citation type="journal article" date="2018" name="BMC Genomics">
        <title>Genomic comparison of Trypanosoma conorhini and Trypanosoma rangeli to Trypanosoma cruzi strains of high and low virulence.</title>
        <authorList>
            <person name="Bradwell K.R."/>
            <person name="Koparde V.N."/>
            <person name="Matveyev A.V."/>
            <person name="Serrano M.G."/>
            <person name="Alves J.M."/>
            <person name="Parikh H."/>
            <person name="Huang B."/>
            <person name="Lee V."/>
            <person name="Espinosa-Alvarez O."/>
            <person name="Ortiz P.A."/>
            <person name="Costa-Martins A.G."/>
            <person name="Teixeira M.M."/>
            <person name="Buck G.A."/>
        </authorList>
    </citation>
    <scope>NUCLEOTIDE SEQUENCE [LARGE SCALE GENOMIC DNA]</scope>
    <source>
        <strain evidence="3 4">AM80</strain>
    </source>
</reference>
<keyword evidence="1" id="KW-0175">Coiled coil</keyword>
<name>A0A3R7NHV7_TRYRA</name>
<dbReference type="VEuPathDB" id="TriTrypDB:TRSC58_00876"/>
<protein>
    <submittedName>
        <fullName evidence="3">Putative paraflagellar rod protein</fullName>
    </submittedName>
</protein>